<reference evidence="3 4" key="1">
    <citation type="submission" date="2019-10" db="EMBL/GenBank/DDBJ databases">
        <title>Genome Sequences from Six Type Strain Members of the Archaeal Family Sulfolobaceae: Acidianus ambivalens, Acidianus infernus, Metallosphaera prunae, Stygiolobus azoricus, Sulfolobus metallicus, and Sulfurisphaera ohwakuensis.</title>
        <authorList>
            <person name="Counts J.A."/>
            <person name="Kelly R.M."/>
        </authorList>
    </citation>
    <scope>NUCLEOTIDE SEQUENCE [LARGE SCALE GENOMIC DNA]</scope>
    <source>
        <strain evidence="3 4">TA-1</strain>
    </source>
</reference>
<evidence type="ECO:0000313" key="3">
    <source>
        <dbReference type="EMBL" id="QGR17326.1"/>
    </source>
</evidence>
<feature type="transmembrane region" description="Helical" evidence="1">
    <location>
        <begin position="150"/>
        <end position="168"/>
    </location>
</feature>
<protein>
    <submittedName>
        <fullName evidence="3">Uncharacterized protein</fullName>
    </submittedName>
</protein>
<dbReference type="RefSeq" id="WP_156014814.1">
    <property type="nucleotide sequence ID" value="NZ_CP045484.1"/>
</dbReference>
<keyword evidence="4" id="KW-1185">Reference proteome</keyword>
<reference evidence="2 5" key="2">
    <citation type="submission" date="2020-08" db="EMBL/GenBank/DDBJ databases">
        <title>Genomic Encyclopedia of Type Strains, Phase IV (KMG-IV): sequencing the most valuable type-strain genomes for metagenomic binning, comparative biology and taxonomic classification.</title>
        <authorList>
            <person name="Goeker M."/>
        </authorList>
    </citation>
    <scope>NUCLEOTIDE SEQUENCE [LARGE SCALE GENOMIC DNA]</scope>
    <source>
        <strain evidence="2 5">DSM 12421</strain>
    </source>
</reference>
<keyword evidence="1" id="KW-0812">Transmembrane</keyword>
<dbReference type="KEGG" id="soh:D1869_09070"/>
<keyword evidence="1" id="KW-0472">Membrane</keyword>
<feature type="transmembrane region" description="Helical" evidence="1">
    <location>
        <begin position="55"/>
        <end position="77"/>
    </location>
</feature>
<feature type="transmembrane region" description="Helical" evidence="1">
    <location>
        <begin position="89"/>
        <end position="111"/>
    </location>
</feature>
<evidence type="ECO:0000313" key="2">
    <source>
        <dbReference type="EMBL" id="MBB5254678.1"/>
    </source>
</evidence>
<dbReference type="GeneID" id="42801392"/>
<evidence type="ECO:0000313" key="4">
    <source>
        <dbReference type="Proteomes" id="UP000427373"/>
    </source>
</evidence>
<accession>A0A650CHS6</accession>
<keyword evidence="1" id="KW-1133">Transmembrane helix</keyword>
<dbReference type="AlphaFoldDB" id="A0A650CHS6"/>
<gene>
    <name evidence="3" type="ORF">D1869_09070</name>
    <name evidence="2" type="ORF">HNQ62_002452</name>
</gene>
<organism evidence="3 4">
    <name type="scientific">Sulfurisphaera ohwakuensis</name>
    <dbReference type="NCBI Taxonomy" id="69656"/>
    <lineage>
        <taxon>Archaea</taxon>
        <taxon>Thermoproteota</taxon>
        <taxon>Thermoprotei</taxon>
        <taxon>Sulfolobales</taxon>
        <taxon>Sulfolobaceae</taxon>
        <taxon>Sulfurisphaera</taxon>
    </lineage>
</organism>
<dbReference type="EMBL" id="CP045484">
    <property type="protein sequence ID" value="QGR17326.1"/>
    <property type="molecule type" value="Genomic_DNA"/>
</dbReference>
<evidence type="ECO:0000313" key="5">
    <source>
        <dbReference type="Proteomes" id="UP000582213"/>
    </source>
</evidence>
<dbReference type="Proteomes" id="UP000427373">
    <property type="component" value="Chromosome"/>
</dbReference>
<dbReference type="Proteomes" id="UP000582213">
    <property type="component" value="Unassembled WGS sequence"/>
</dbReference>
<feature type="transmembrane region" description="Helical" evidence="1">
    <location>
        <begin position="7"/>
        <end position="26"/>
    </location>
</feature>
<sequence length="173" mass="20077">MKYPVLLAYYITSLAIVLIPIPWWYYSVGGIFQIYDSPFQINLYFLGEKLIIAEILNILLNAVRIYVAINLIYGIILSIKGKNYRYSTMFWLPIFYIVDPIIIYLVVDFLVSKALGIPLNYPLVIIGKENLTTEYQGATIIMLIKSYPTFVFWLSLIPVIIYLVFLLVEKKKT</sequence>
<dbReference type="EMBL" id="JACHFY010000021">
    <property type="protein sequence ID" value="MBB5254678.1"/>
    <property type="molecule type" value="Genomic_DNA"/>
</dbReference>
<dbReference type="OrthoDB" id="41808at2157"/>
<evidence type="ECO:0000256" key="1">
    <source>
        <dbReference type="SAM" id="Phobius"/>
    </source>
</evidence>
<name>A0A650CHS6_SULOH</name>
<proteinExistence type="predicted"/>